<evidence type="ECO:0000313" key="6">
    <source>
        <dbReference type="Proteomes" id="UP000276128"/>
    </source>
</evidence>
<dbReference type="PROSITE" id="PS01124">
    <property type="entry name" value="HTH_ARAC_FAMILY_2"/>
    <property type="match status" value="1"/>
</dbReference>
<dbReference type="InterPro" id="IPR018062">
    <property type="entry name" value="HTH_AraC-typ_CS"/>
</dbReference>
<dbReference type="Gene3D" id="1.10.10.60">
    <property type="entry name" value="Homeodomain-like"/>
    <property type="match status" value="2"/>
</dbReference>
<dbReference type="PROSITE" id="PS00041">
    <property type="entry name" value="HTH_ARAC_FAMILY_1"/>
    <property type="match status" value="1"/>
</dbReference>
<dbReference type="Pfam" id="PF12833">
    <property type="entry name" value="HTH_18"/>
    <property type="match status" value="1"/>
</dbReference>
<evidence type="ECO:0000256" key="1">
    <source>
        <dbReference type="ARBA" id="ARBA00023015"/>
    </source>
</evidence>
<dbReference type="PRINTS" id="PR00032">
    <property type="entry name" value="HTHARAC"/>
</dbReference>
<keyword evidence="1" id="KW-0805">Transcription regulation</keyword>
<dbReference type="OrthoDB" id="9807321at2"/>
<dbReference type="EMBL" id="RXHU01000015">
    <property type="protein sequence ID" value="RTE10865.1"/>
    <property type="molecule type" value="Genomic_DNA"/>
</dbReference>
<comment type="caution">
    <text evidence="5">The sequence shown here is derived from an EMBL/GenBank/DDBJ whole genome shotgun (WGS) entry which is preliminary data.</text>
</comment>
<dbReference type="PANTHER" id="PTHR43280">
    <property type="entry name" value="ARAC-FAMILY TRANSCRIPTIONAL REGULATOR"/>
    <property type="match status" value="1"/>
</dbReference>
<dbReference type="GO" id="GO:0003700">
    <property type="term" value="F:DNA-binding transcription factor activity"/>
    <property type="evidence" value="ECO:0007669"/>
    <property type="project" value="InterPro"/>
</dbReference>
<dbReference type="PANTHER" id="PTHR43280:SF30">
    <property type="entry name" value="MMSAB OPERON REGULATORY PROTEIN"/>
    <property type="match status" value="1"/>
</dbReference>
<protein>
    <submittedName>
        <fullName evidence="5">AraC family transcriptional regulator</fullName>
    </submittedName>
</protein>
<evidence type="ECO:0000259" key="4">
    <source>
        <dbReference type="PROSITE" id="PS01124"/>
    </source>
</evidence>
<dbReference type="InterPro" id="IPR018060">
    <property type="entry name" value="HTH_AraC"/>
</dbReference>
<name>A0A430JIK0_9BACL</name>
<evidence type="ECO:0000256" key="3">
    <source>
        <dbReference type="ARBA" id="ARBA00023163"/>
    </source>
</evidence>
<accession>A0A430JIK0</accession>
<evidence type="ECO:0000313" key="5">
    <source>
        <dbReference type="EMBL" id="RTE10865.1"/>
    </source>
</evidence>
<dbReference type="RefSeq" id="WP_126140328.1">
    <property type="nucleotide sequence ID" value="NZ_RXHU01000015.1"/>
</dbReference>
<keyword evidence="2" id="KW-0238">DNA-binding</keyword>
<gene>
    <name evidence="5" type="ORF">EJQ19_06280</name>
</gene>
<organism evidence="5 6">
    <name type="scientific">Paenibacillus whitsoniae</name>
    <dbReference type="NCBI Taxonomy" id="2496558"/>
    <lineage>
        <taxon>Bacteria</taxon>
        <taxon>Bacillati</taxon>
        <taxon>Bacillota</taxon>
        <taxon>Bacilli</taxon>
        <taxon>Bacillales</taxon>
        <taxon>Paenibacillaceae</taxon>
        <taxon>Paenibacillus</taxon>
    </lineage>
</organism>
<dbReference type="InterPro" id="IPR037923">
    <property type="entry name" value="HTH-like"/>
</dbReference>
<sequence>MEYDFLHSLSPKIMDIVQRDGPFWHQSHYRLFRERTRMHILGIVISGEGILRLGDRAEQVMRQGAIFQIWPGLKMEMTTSPSNPLCFVSIHYQYGLLQWDGINAKWLKADGPLPLGDFLPEFGTQSMMEKFKHLFGIWGQKEAGFEWEARVEFLCAIREIASALARRREVEEAGTAAIVREAIAYMKAGYQDDLTRDFMARRASLSPSYFSSIFKKHTGYSPIQYLTRIRIDKAKQLLKESRLPIKQVAEEVGFVDSFYFTRLFTRETGLTPSHYRHA</sequence>
<dbReference type="Proteomes" id="UP000276128">
    <property type="component" value="Unassembled WGS sequence"/>
</dbReference>
<evidence type="ECO:0000256" key="2">
    <source>
        <dbReference type="ARBA" id="ARBA00023125"/>
    </source>
</evidence>
<proteinExistence type="predicted"/>
<dbReference type="CDD" id="cd02208">
    <property type="entry name" value="cupin_RmlC-like"/>
    <property type="match status" value="1"/>
</dbReference>
<dbReference type="SUPFAM" id="SSF46689">
    <property type="entry name" value="Homeodomain-like"/>
    <property type="match status" value="2"/>
</dbReference>
<feature type="domain" description="HTH araC/xylS-type" evidence="4">
    <location>
        <begin position="180"/>
        <end position="278"/>
    </location>
</feature>
<dbReference type="InterPro" id="IPR009057">
    <property type="entry name" value="Homeodomain-like_sf"/>
</dbReference>
<keyword evidence="6" id="KW-1185">Reference proteome</keyword>
<dbReference type="SUPFAM" id="SSF51215">
    <property type="entry name" value="Regulatory protein AraC"/>
    <property type="match status" value="1"/>
</dbReference>
<dbReference type="SMART" id="SM00342">
    <property type="entry name" value="HTH_ARAC"/>
    <property type="match status" value="1"/>
</dbReference>
<dbReference type="GO" id="GO:0043565">
    <property type="term" value="F:sequence-specific DNA binding"/>
    <property type="evidence" value="ECO:0007669"/>
    <property type="project" value="InterPro"/>
</dbReference>
<reference evidence="5 6" key="1">
    <citation type="submission" date="2018-12" db="EMBL/GenBank/DDBJ databases">
        <title>Bacillus ochoae sp. nov., Paenibacillus whitsoniae sp. nov., Paenibacillus spiritus sp. nov. Isolated from the Mars Exploration Rover during spacecraft assembly.</title>
        <authorList>
            <person name="Seuylemezian A."/>
            <person name="Vaishampayan P."/>
        </authorList>
    </citation>
    <scope>NUCLEOTIDE SEQUENCE [LARGE SCALE GENOMIC DNA]</scope>
    <source>
        <strain evidence="5 6">MER 54</strain>
    </source>
</reference>
<dbReference type="AlphaFoldDB" id="A0A430JIK0"/>
<dbReference type="InterPro" id="IPR020449">
    <property type="entry name" value="Tscrpt_reg_AraC-type_HTH"/>
</dbReference>
<keyword evidence="3" id="KW-0804">Transcription</keyword>